<dbReference type="PANTHER" id="PTHR33169">
    <property type="entry name" value="PADR-FAMILY TRANSCRIPTIONAL REGULATOR"/>
    <property type="match status" value="1"/>
</dbReference>
<dbReference type="SUPFAM" id="SSF46785">
    <property type="entry name" value="Winged helix' DNA-binding domain"/>
    <property type="match status" value="1"/>
</dbReference>
<proteinExistence type="predicted"/>
<dbReference type="InterPro" id="IPR036388">
    <property type="entry name" value="WH-like_DNA-bd_sf"/>
</dbReference>
<keyword evidence="3" id="KW-1185">Reference proteome</keyword>
<dbReference type="Gene3D" id="1.10.10.10">
    <property type="entry name" value="Winged helix-like DNA-binding domain superfamily/Winged helix DNA-binding domain"/>
    <property type="match status" value="1"/>
</dbReference>
<sequence>MLNKELLKGNIDLLILSVVKEKESYGYEISKTIKEKTEGDFEIQEATLYLSLKRLEKQGAISSSWGNESHGGRRKYYAITDEGIRLLDNIIEDWKKVSEIVKRFL</sequence>
<dbReference type="InterPro" id="IPR005149">
    <property type="entry name" value="Tscrpt_reg_PadR_N"/>
</dbReference>
<dbReference type="RefSeq" id="WP_379289934.1">
    <property type="nucleotide sequence ID" value="NZ_JBHTIU010000072.1"/>
</dbReference>
<dbReference type="InterPro" id="IPR052509">
    <property type="entry name" value="Metal_resp_DNA-bind_regulator"/>
</dbReference>
<dbReference type="PANTHER" id="PTHR33169:SF14">
    <property type="entry name" value="TRANSCRIPTIONAL REGULATOR RV3488"/>
    <property type="match status" value="1"/>
</dbReference>
<organism evidence="2 3">
    <name type="scientific">Paenibacillus residui</name>
    <dbReference type="NCBI Taxonomy" id="629724"/>
    <lineage>
        <taxon>Bacteria</taxon>
        <taxon>Bacillati</taxon>
        <taxon>Bacillota</taxon>
        <taxon>Bacilli</taxon>
        <taxon>Bacillales</taxon>
        <taxon>Paenibacillaceae</taxon>
        <taxon>Paenibacillus</taxon>
    </lineage>
</organism>
<gene>
    <name evidence="2" type="ORF">ACFQ03_18080</name>
</gene>
<dbReference type="Pfam" id="PF03551">
    <property type="entry name" value="PadR"/>
    <property type="match status" value="1"/>
</dbReference>
<reference evidence="3" key="1">
    <citation type="journal article" date="2019" name="Int. J. Syst. Evol. Microbiol.">
        <title>The Global Catalogue of Microorganisms (GCM) 10K type strain sequencing project: providing services to taxonomists for standard genome sequencing and annotation.</title>
        <authorList>
            <consortium name="The Broad Institute Genomics Platform"/>
            <consortium name="The Broad Institute Genome Sequencing Center for Infectious Disease"/>
            <person name="Wu L."/>
            <person name="Ma J."/>
        </authorList>
    </citation>
    <scope>NUCLEOTIDE SEQUENCE [LARGE SCALE GENOMIC DNA]</scope>
    <source>
        <strain evidence="3">CCUG 57263</strain>
    </source>
</reference>
<dbReference type="InterPro" id="IPR036390">
    <property type="entry name" value="WH_DNA-bd_sf"/>
</dbReference>
<protein>
    <submittedName>
        <fullName evidence="2">PadR family transcriptional regulator</fullName>
    </submittedName>
</protein>
<evidence type="ECO:0000313" key="2">
    <source>
        <dbReference type="EMBL" id="MFD0871052.1"/>
    </source>
</evidence>
<dbReference type="EMBL" id="JBHTIU010000072">
    <property type="protein sequence ID" value="MFD0871052.1"/>
    <property type="molecule type" value="Genomic_DNA"/>
</dbReference>
<accession>A0ABW3DEX9</accession>
<evidence type="ECO:0000259" key="1">
    <source>
        <dbReference type="Pfam" id="PF03551"/>
    </source>
</evidence>
<comment type="caution">
    <text evidence="2">The sequence shown here is derived from an EMBL/GenBank/DDBJ whole genome shotgun (WGS) entry which is preliminary data.</text>
</comment>
<dbReference type="Proteomes" id="UP001597120">
    <property type="component" value="Unassembled WGS sequence"/>
</dbReference>
<evidence type="ECO:0000313" key="3">
    <source>
        <dbReference type="Proteomes" id="UP001597120"/>
    </source>
</evidence>
<name>A0ABW3DEX9_9BACL</name>
<feature type="domain" description="Transcription regulator PadR N-terminal" evidence="1">
    <location>
        <begin position="15"/>
        <end position="87"/>
    </location>
</feature>